<dbReference type="Gene3D" id="3.40.50.300">
    <property type="entry name" value="P-loop containing nucleotide triphosphate hydrolases"/>
    <property type="match status" value="1"/>
</dbReference>
<dbReference type="GO" id="GO:0016887">
    <property type="term" value="F:ATP hydrolysis activity"/>
    <property type="evidence" value="ECO:0007669"/>
    <property type="project" value="InterPro"/>
</dbReference>
<dbReference type="Pfam" id="PF00005">
    <property type="entry name" value="ABC_tran"/>
    <property type="match status" value="1"/>
</dbReference>
<dbReference type="GO" id="GO:0140359">
    <property type="term" value="F:ABC-type transporter activity"/>
    <property type="evidence" value="ECO:0007669"/>
    <property type="project" value="InterPro"/>
</dbReference>
<dbReference type="RefSeq" id="WP_022970314.1">
    <property type="nucleotide sequence ID" value="NZ_ATVD01000006.1"/>
</dbReference>
<dbReference type="InterPro" id="IPR003593">
    <property type="entry name" value="AAA+_ATPase"/>
</dbReference>
<dbReference type="InterPro" id="IPR015860">
    <property type="entry name" value="ABC_transpr_TagH-like"/>
</dbReference>
<sequence length="472" mass="51820">MCSEQVTPVAIRLRGLGKCYHVYRRPLDRLWQAIAPGARYREFWALRGLDMDIAAGETVGIIGRNGSGKSTLLQMIAGTLTPTEGEVQVRGRIAALLELGSGFDPDFTGRENIYLNAAVLGLRRHEIDERFARIEAFADLGDYLDQPVRGYSSGMAVRLAFAVAINVDPDVLIIDEALAVGDEAFQRKCFARIDQMKRDGTTILFVSHAAASIVQLCDRAVLIDAGERVLTGLPKDVVARYQRLVHALPERRAQVRAELVAEDRDWREHGPPAAAPIAAANDPESPVVHAVAGAAHERHDPGFVPRSLVEYPSHGARILDPHLRNAAGDRVNVLIPGRDYVYTYEVAFSEAATGVHFGMMIKSMSGVELFSMASHAHGDAIAEVPAGAHVRVEFRFDARFMPGTYFLNAGCQARRDGQDMYLHRLLDAACFRIEVPASDRRLGGFFDLSREPAATWQTLPSVVRLDDAENAS</sequence>
<dbReference type="PROSITE" id="PS00211">
    <property type="entry name" value="ABC_TRANSPORTER_1"/>
    <property type="match status" value="1"/>
</dbReference>
<dbReference type="GO" id="GO:0016020">
    <property type="term" value="C:membrane"/>
    <property type="evidence" value="ECO:0007669"/>
    <property type="project" value="InterPro"/>
</dbReference>
<dbReference type="PATRIC" id="fig|1121015.4.peg.2141"/>
<dbReference type="InterPro" id="IPR003439">
    <property type="entry name" value="ABC_transporter-like_ATP-bd"/>
</dbReference>
<proteinExistence type="inferred from homology"/>
<dbReference type="Proteomes" id="UP000029385">
    <property type="component" value="Unassembled WGS sequence"/>
</dbReference>
<dbReference type="GO" id="GO:0005524">
    <property type="term" value="F:ATP binding"/>
    <property type="evidence" value="ECO:0007669"/>
    <property type="project" value="UniProtKB-KW"/>
</dbReference>
<gene>
    <name evidence="6" type="ORF">N789_13345</name>
</gene>
<evidence type="ECO:0000256" key="3">
    <source>
        <dbReference type="ARBA" id="ARBA00022741"/>
    </source>
</evidence>
<dbReference type="CDD" id="cd03220">
    <property type="entry name" value="ABC_KpsT_Wzt"/>
    <property type="match status" value="1"/>
</dbReference>
<evidence type="ECO:0000256" key="2">
    <source>
        <dbReference type="ARBA" id="ARBA00022448"/>
    </source>
</evidence>
<evidence type="ECO:0000256" key="4">
    <source>
        <dbReference type="ARBA" id="ARBA00022840"/>
    </source>
</evidence>
<dbReference type="EMBL" id="AVCI01000009">
    <property type="protein sequence ID" value="KFN42620.1"/>
    <property type="molecule type" value="Genomic_DNA"/>
</dbReference>
<organism evidence="6 7">
    <name type="scientific">Arenimonas oryziterrae DSM 21050 = YC6267</name>
    <dbReference type="NCBI Taxonomy" id="1121015"/>
    <lineage>
        <taxon>Bacteria</taxon>
        <taxon>Pseudomonadati</taxon>
        <taxon>Pseudomonadota</taxon>
        <taxon>Gammaproteobacteria</taxon>
        <taxon>Lysobacterales</taxon>
        <taxon>Lysobacteraceae</taxon>
        <taxon>Arenimonas</taxon>
    </lineage>
</organism>
<evidence type="ECO:0000256" key="1">
    <source>
        <dbReference type="ARBA" id="ARBA00005417"/>
    </source>
</evidence>
<comment type="caution">
    <text evidence="6">The sequence shown here is derived from an EMBL/GenBank/DDBJ whole genome shotgun (WGS) entry which is preliminary data.</text>
</comment>
<dbReference type="CDD" id="cd10147">
    <property type="entry name" value="Wzt_C-like"/>
    <property type="match status" value="1"/>
</dbReference>
<feature type="domain" description="ABC transporter" evidence="5">
    <location>
        <begin position="11"/>
        <end position="250"/>
    </location>
</feature>
<dbReference type="PROSITE" id="PS50893">
    <property type="entry name" value="ABC_TRANSPORTER_2"/>
    <property type="match status" value="1"/>
</dbReference>
<dbReference type="PANTHER" id="PTHR46743:SF2">
    <property type="entry name" value="TEICHOIC ACIDS EXPORT ATP-BINDING PROTEIN TAGH"/>
    <property type="match status" value="1"/>
</dbReference>
<keyword evidence="4" id="KW-0067">ATP-binding</keyword>
<keyword evidence="3" id="KW-0547">Nucleotide-binding</keyword>
<name>A0A091BDY5_9GAMM</name>
<dbReference type="SMART" id="SM00382">
    <property type="entry name" value="AAA"/>
    <property type="match status" value="1"/>
</dbReference>
<dbReference type="Pfam" id="PF14524">
    <property type="entry name" value="Wzt_C"/>
    <property type="match status" value="1"/>
</dbReference>
<keyword evidence="2" id="KW-0813">Transport</keyword>
<evidence type="ECO:0000259" key="5">
    <source>
        <dbReference type="PROSITE" id="PS50893"/>
    </source>
</evidence>
<comment type="similarity">
    <text evidence="1">Belongs to the ABC transporter superfamily.</text>
</comment>
<dbReference type="InterPro" id="IPR027417">
    <property type="entry name" value="P-loop_NTPase"/>
</dbReference>
<dbReference type="Gene3D" id="2.70.50.60">
    <property type="entry name" value="abc- transporter (atp binding component) like domain"/>
    <property type="match status" value="1"/>
</dbReference>
<protein>
    <recommendedName>
        <fullName evidence="5">ABC transporter domain-containing protein</fullName>
    </recommendedName>
</protein>
<evidence type="ECO:0000313" key="7">
    <source>
        <dbReference type="Proteomes" id="UP000029385"/>
    </source>
</evidence>
<dbReference type="AlphaFoldDB" id="A0A091BDY5"/>
<reference evidence="6 7" key="1">
    <citation type="submission" date="2013-09" db="EMBL/GenBank/DDBJ databases">
        <title>Genome sequencing of Arenimonas oryziterrae.</title>
        <authorList>
            <person name="Chen F."/>
            <person name="Wang G."/>
        </authorList>
    </citation>
    <scope>NUCLEOTIDE SEQUENCE [LARGE SCALE GENOMIC DNA]</scope>
    <source>
        <strain evidence="6 7">YC6267</strain>
    </source>
</reference>
<dbReference type="STRING" id="1121015.GCA_000420545_02713"/>
<dbReference type="SUPFAM" id="SSF52540">
    <property type="entry name" value="P-loop containing nucleoside triphosphate hydrolases"/>
    <property type="match status" value="1"/>
</dbReference>
<dbReference type="InterPro" id="IPR029439">
    <property type="entry name" value="Wzt_C"/>
</dbReference>
<dbReference type="InterPro" id="IPR017871">
    <property type="entry name" value="ABC_transporter-like_CS"/>
</dbReference>
<evidence type="ECO:0000313" key="6">
    <source>
        <dbReference type="EMBL" id="KFN42620.1"/>
    </source>
</evidence>
<dbReference type="PANTHER" id="PTHR46743">
    <property type="entry name" value="TEICHOIC ACIDS EXPORT ATP-BINDING PROTEIN TAGH"/>
    <property type="match status" value="1"/>
</dbReference>
<dbReference type="InterPro" id="IPR050683">
    <property type="entry name" value="Bact_Polysacc_Export_ATP-bd"/>
</dbReference>
<keyword evidence="7" id="KW-1185">Reference proteome</keyword>
<accession>A0A091BDY5</accession>
<dbReference type="eggNOG" id="COG1134">
    <property type="taxonomic scope" value="Bacteria"/>
</dbReference>